<dbReference type="SUPFAM" id="SSF46955">
    <property type="entry name" value="Putative DNA-binding domain"/>
    <property type="match status" value="1"/>
</dbReference>
<dbReference type="GO" id="GO:0000049">
    <property type="term" value="F:tRNA binding"/>
    <property type="evidence" value="ECO:0007669"/>
    <property type="project" value="UniProtKB-UniRule"/>
</dbReference>
<keyword evidence="1 3" id="KW-0820">tRNA-binding</keyword>
<dbReference type="InterPro" id="IPR002547">
    <property type="entry name" value="tRNA-bd_dom"/>
</dbReference>
<dbReference type="KEGG" id="bgt:106075560"/>
<reference evidence="5" key="1">
    <citation type="submission" date="2020-05" db="UniProtKB">
        <authorList>
            <consortium name="EnsemblMetazoa"/>
        </authorList>
    </citation>
    <scope>IDENTIFICATION</scope>
    <source>
        <strain evidence="5">BB02</strain>
    </source>
</reference>
<dbReference type="Gene3D" id="3.30.56.10">
    <property type="match status" value="1"/>
</dbReference>
<proteinExistence type="predicted"/>
<dbReference type="InterPro" id="IPR012340">
    <property type="entry name" value="NA-bd_OB-fold"/>
</dbReference>
<accession>A0A2C9L294</accession>
<dbReference type="VEuPathDB" id="VectorBase:BGLB026272"/>
<dbReference type="AlphaFoldDB" id="A0A2C9L294"/>
<dbReference type="NCBIfam" id="NF045760">
    <property type="entry name" value="YtpR"/>
    <property type="match status" value="1"/>
</dbReference>
<evidence type="ECO:0000313" key="5">
    <source>
        <dbReference type="EnsemblMetazoa" id="BGLB026272-PA"/>
    </source>
</evidence>
<evidence type="ECO:0000256" key="2">
    <source>
        <dbReference type="ARBA" id="ARBA00022884"/>
    </source>
</evidence>
<evidence type="ECO:0000259" key="4">
    <source>
        <dbReference type="PROSITE" id="PS50886"/>
    </source>
</evidence>
<dbReference type="Proteomes" id="UP000076420">
    <property type="component" value="Unassembled WGS sequence"/>
</dbReference>
<name>A0A2C9L294_BIOGL</name>
<evidence type="ECO:0000313" key="6">
    <source>
        <dbReference type="Proteomes" id="UP000076420"/>
    </source>
</evidence>
<protein>
    <recommendedName>
        <fullName evidence="4">tRNA-binding domain-containing protein</fullName>
    </recommendedName>
</protein>
<organism evidence="5 6">
    <name type="scientific">Biomphalaria glabrata</name>
    <name type="common">Bloodfluke planorb</name>
    <name type="synonym">Freshwater snail</name>
    <dbReference type="NCBI Taxonomy" id="6526"/>
    <lineage>
        <taxon>Eukaryota</taxon>
        <taxon>Metazoa</taxon>
        <taxon>Spiralia</taxon>
        <taxon>Lophotrochozoa</taxon>
        <taxon>Mollusca</taxon>
        <taxon>Gastropoda</taxon>
        <taxon>Heterobranchia</taxon>
        <taxon>Euthyneura</taxon>
        <taxon>Panpulmonata</taxon>
        <taxon>Hygrophila</taxon>
        <taxon>Lymnaeoidea</taxon>
        <taxon>Planorbidae</taxon>
        <taxon>Biomphalaria</taxon>
    </lineage>
</organism>
<feature type="domain" description="TRNA-binding" evidence="4">
    <location>
        <begin position="40"/>
        <end position="151"/>
    </location>
</feature>
<gene>
    <name evidence="5" type="primary">106075560</name>
</gene>
<dbReference type="Gene3D" id="2.40.50.140">
    <property type="entry name" value="Nucleic acid-binding proteins"/>
    <property type="match status" value="1"/>
</dbReference>
<sequence length="171" mass="18837">MVKFAINDLKKHIKISLSEQQIIDCLDSLGLEVEQSIKISDTLGFFKVVEIKEVSKHKNANKLNLCTVFDGNCTFQIVCGADNVEKDMKAILAPIDSVIPLNGMKIKEAVIRGEKSNGMLCSAEEICMNDVFNNNGIVKLPSDMLVGELLIDQLQINDTIIDVSITPNRGD</sequence>
<evidence type="ECO:0000256" key="3">
    <source>
        <dbReference type="PROSITE-ProRule" id="PRU00209"/>
    </source>
</evidence>
<dbReference type="InterPro" id="IPR009061">
    <property type="entry name" value="DNA-bd_dom_put_sf"/>
</dbReference>
<dbReference type="PROSITE" id="PS50886">
    <property type="entry name" value="TRBD"/>
    <property type="match status" value="1"/>
</dbReference>
<dbReference type="Pfam" id="PF01588">
    <property type="entry name" value="tRNA_bind"/>
    <property type="match status" value="1"/>
</dbReference>
<dbReference type="CDD" id="cd02796">
    <property type="entry name" value="tRNA_bind_bactPheRS"/>
    <property type="match status" value="1"/>
</dbReference>
<dbReference type="EnsemblMetazoa" id="BGLB026272-RA">
    <property type="protein sequence ID" value="BGLB026272-PA"/>
    <property type="gene ID" value="BGLB026272"/>
</dbReference>
<dbReference type="InterPro" id="IPR033714">
    <property type="entry name" value="tRNA_bind_bactPheRS"/>
</dbReference>
<evidence type="ECO:0000256" key="1">
    <source>
        <dbReference type="ARBA" id="ARBA00022555"/>
    </source>
</evidence>
<keyword evidence="2 3" id="KW-0694">RNA-binding</keyword>
<dbReference type="SUPFAM" id="SSF50249">
    <property type="entry name" value="Nucleic acid-binding proteins"/>
    <property type="match status" value="1"/>
</dbReference>